<dbReference type="OrthoDB" id="10006862at2"/>
<evidence type="ECO:0000256" key="1">
    <source>
        <dbReference type="SAM" id="Phobius"/>
    </source>
</evidence>
<accession>A0A1I2F551</accession>
<feature type="transmembrane region" description="Helical" evidence="1">
    <location>
        <begin position="219"/>
        <end position="240"/>
    </location>
</feature>
<dbReference type="Proteomes" id="UP000199513">
    <property type="component" value="Unassembled WGS sequence"/>
</dbReference>
<keyword evidence="1" id="KW-0812">Transmembrane</keyword>
<feature type="transmembrane region" description="Helical" evidence="1">
    <location>
        <begin position="94"/>
        <end position="114"/>
    </location>
</feature>
<feature type="transmembrane region" description="Helical" evidence="1">
    <location>
        <begin position="325"/>
        <end position="344"/>
    </location>
</feature>
<gene>
    <name evidence="2" type="ORF">SAMN04488541_101267</name>
</gene>
<evidence type="ECO:0008006" key="4">
    <source>
        <dbReference type="Google" id="ProtNLM"/>
    </source>
</evidence>
<dbReference type="RefSeq" id="WP_091543779.1">
    <property type="nucleotide sequence ID" value="NZ_FONY01000012.1"/>
</dbReference>
<organism evidence="2 3">
    <name type="scientific">Thermoflexibacter ruber</name>
    <dbReference type="NCBI Taxonomy" id="1003"/>
    <lineage>
        <taxon>Bacteria</taxon>
        <taxon>Pseudomonadati</taxon>
        <taxon>Bacteroidota</taxon>
        <taxon>Cytophagia</taxon>
        <taxon>Cytophagales</taxon>
        <taxon>Thermoflexibacteraceae</taxon>
        <taxon>Thermoflexibacter</taxon>
    </lineage>
</organism>
<keyword evidence="3" id="KW-1185">Reference proteome</keyword>
<reference evidence="2 3" key="1">
    <citation type="submission" date="2016-10" db="EMBL/GenBank/DDBJ databases">
        <authorList>
            <person name="de Groot N.N."/>
        </authorList>
    </citation>
    <scope>NUCLEOTIDE SEQUENCE [LARGE SCALE GENOMIC DNA]</scope>
    <source>
        <strain>GEY</strain>
        <strain evidence="3">DSM 9560</strain>
    </source>
</reference>
<protein>
    <recommendedName>
        <fullName evidence="4">Glycosyltransferase RgtA/B/C/D-like domain-containing protein</fullName>
    </recommendedName>
</protein>
<feature type="transmembrane region" description="Helical" evidence="1">
    <location>
        <begin position="246"/>
        <end position="263"/>
    </location>
</feature>
<name>A0A1I2F551_9BACT</name>
<feature type="transmembrane region" description="Helical" evidence="1">
    <location>
        <begin position="21"/>
        <end position="41"/>
    </location>
</feature>
<keyword evidence="1" id="KW-0472">Membrane</keyword>
<dbReference type="AlphaFoldDB" id="A0A1I2F551"/>
<evidence type="ECO:0000313" key="3">
    <source>
        <dbReference type="Proteomes" id="UP000199513"/>
    </source>
</evidence>
<feature type="transmembrane region" description="Helical" evidence="1">
    <location>
        <begin position="469"/>
        <end position="492"/>
    </location>
</feature>
<dbReference type="STRING" id="1003.SAMN04488541_101267"/>
<dbReference type="EMBL" id="FONY01000012">
    <property type="protein sequence ID" value="SFE99838.1"/>
    <property type="molecule type" value="Genomic_DNA"/>
</dbReference>
<keyword evidence="1" id="KW-1133">Transmembrane helix</keyword>
<feature type="transmembrane region" description="Helical" evidence="1">
    <location>
        <begin position="437"/>
        <end position="457"/>
    </location>
</feature>
<feature type="transmembrane region" description="Helical" evidence="1">
    <location>
        <begin position="395"/>
        <end position="417"/>
    </location>
</feature>
<feature type="transmembrane region" description="Helical" evidence="1">
    <location>
        <begin position="504"/>
        <end position="526"/>
    </location>
</feature>
<proteinExistence type="predicted"/>
<feature type="transmembrane region" description="Helical" evidence="1">
    <location>
        <begin position="53"/>
        <end position="73"/>
    </location>
</feature>
<feature type="transmembrane region" description="Helical" evidence="1">
    <location>
        <begin position="190"/>
        <end position="207"/>
    </location>
</feature>
<evidence type="ECO:0000313" key="2">
    <source>
        <dbReference type="EMBL" id="SFE99838.1"/>
    </source>
</evidence>
<feature type="transmembrane region" description="Helical" evidence="1">
    <location>
        <begin position="283"/>
        <end position="313"/>
    </location>
</feature>
<sequence>MSNKFLNSYSIFQLLLKYRNYLFFAFLLIRATEFLLDIALGDGDGSIQSFYPYMLLTATKFSLVMGFIALSIVKLSEVDFQNRTQQIFEKLKKASSAYSFFLIAIVYVSFSVYYQQGGFLDNEVEYGASENSTIGFLRHYLSSDMPFLQKIFDVRVTDNSAFQSRELSFVFDYIDAQFIDRCIGLGIPHFYSLSHYIFTLLIGWWLYSFCTKHLNFNAFISLLFVIILWTAPCIFFSATFYRSAKISTSFFLVWYFILLYKVLAGSDKLNNLYSDLKSQIPKIYLGITLLGLAVVFTDRQGFFFMLIVLLFLAFKWLSAPSKNTAMLFFSCLFAVAFNTFYNYYLGGKIIFALHGYYPDFTYQKIPWSMLTDWWHYQDAVFFEEAIDILLQEWRLLLGNVPTFMVFTFGIWLIFTFAKYVPWTFENPLAHQAISVKGIVGALVFLFLIFIILLNMLMRMRHPAIYQEGYFRYYYPIPVTVILFILTLLFIQIIQNHRLVKSSKLAILVLLIAMSNIFSLPSHYAVLRSDTAPRAMRIKNTPVFLEALRNSNNPDYTISDSLASKPIFQFLKNRHTDSRK</sequence>